<evidence type="ECO:0000313" key="1">
    <source>
        <dbReference type="EMBL" id="GAH00778.1"/>
    </source>
</evidence>
<proteinExistence type="predicted"/>
<dbReference type="EMBL" id="BART01029400">
    <property type="protein sequence ID" value="GAH00778.1"/>
    <property type="molecule type" value="Genomic_DNA"/>
</dbReference>
<comment type="caution">
    <text evidence="1">The sequence shown here is derived from an EMBL/GenBank/DDBJ whole genome shotgun (WGS) entry which is preliminary data.</text>
</comment>
<name>X1DWL1_9ZZZZ</name>
<dbReference type="AlphaFoldDB" id="X1DWL1"/>
<gene>
    <name evidence="1" type="ORF">S01H4_51598</name>
</gene>
<organism evidence="1">
    <name type="scientific">marine sediment metagenome</name>
    <dbReference type="NCBI Taxonomy" id="412755"/>
    <lineage>
        <taxon>unclassified sequences</taxon>
        <taxon>metagenomes</taxon>
        <taxon>ecological metagenomes</taxon>
    </lineage>
</organism>
<protein>
    <submittedName>
        <fullName evidence="1">Uncharacterized protein</fullName>
    </submittedName>
</protein>
<reference evidence="1" key="1">
    <citation type="journal article" date="2014" name="Front. Microbiol.">
        <title>High frequency of phylogenetically diverse reductive dehalogenase-homologous genes in deep subseafloor sedimentary metagenomes.</title>
        <authorList>
            <person name="Kawai M."/>
            <person name="Futagami T."/>
            <person name="Toyoda A."/>
            <person name="Takaki Y."/>
            <person name="Nishi S."/>
            <person name="Hori S."/>
            <person name="Arai W."/>
            <person name="Tsubouchi T."/>
            <person name="Morono Y."/>
            <person name="Uchiyama I."/>
            <person name="Ito T."/>
            <person name="Fujiyama A."/>
            <person name="Inagaki F."/>
            <person name="Takami H."/>
        </authorList>
    </citation>
    <scope>NUCLEOTIDE SEQUENCE</scope>
    <source>
        <strain evidence="1">Expedition CK06-06</strain>
    </source>
</reference>
<sequence length="80" mass="9896">MLKRSEWGIVKLWIWSFFPNCTRWGTWKIPVRKLMELIDKVEFEGESTAYMYFLRTEDGRRYIEFRPPKLFLDPEVKMEE</sequence>
<accession>X1DWL1</accession>